<dbReference type="InterPro" id="IPR045063">
    <property type="entry name" value="Dynamin_N"/>
</dbReference>
<dbReference type="PRINTS" id="PR00195">
    <property type="entry name" value="DYNAMIN"/>
</dbReference>
<dbReference type="InterPro" id="IPR030381">
    <property type="entry name" value="G_DYNAMIN_dom"/>
</dbReference>
<dbReference type="PANTHER" id="PTHR11566">
    <property type="entry name" value="DYNAMIN"/>
    <property type="match status" value="1"/>
</dbReference>
<evidence type="ECO:0000313" key="5">
    <source>
        <dbReference type="EMBL" id="CAE0128905.1"/>
    </source>
</evidence>
<dbReference type="GO" id="GO:0008017">
    <property type="term" value="F:microtubule binding"/>
    <property type="evidence" value="ECO:0007669"/>
    <property type="project" value="TreeGrafter"/>
</dbReference>
<accession>A0A7S3BC79</accession>
<dbReference type="GO" id="GO:0003924">
    <property type="term" value="F:GTPase activity"/>
    <property type="evidence" value="ECO:0007669"/>
    <property type="project" value="InterPro"/>
</dbReference>
<proteinExistence type="predicted"/>
<dbReference type="CDD" id="cd08771">
    <property type="entry name" value="DLP_1"/>
    <property type="match status" value="1"/>
</dbReference>
<dbReference type="Gene3D" id="3.40.50.300">
    <property type="entry name" value="P-loop containing nucleotide triphosphate hydrolases"/>
    <property type="match status" value="1"/>
</dbReference>
<dbReference type="GO" id="GO:0016020">
    <property type="term" value="C:membrane"/>
    <property type="evidence" value="ECO:0007669"/>
    <property type="project" value="TreeGrafter"/>
</dbReference>
<dbReference type="InterPro" id="IPR001401">
    <property type="entry name" value="Dynamin_GTPase"/>
</dbReference>
<dbReference type="InterPro" id="IPR003130">
    <property type="entry name" value="GED"/>
</dbReference>
<gene>
    <name evidence="5" type="ORF">PSIN1315_LOCUS2257</name>
</gene>
<dbReference type="GO" id="GO:0005737">
    <property type="term" value="C:cytoplasm"/>
    <property type="evidence" value="ECO:0007669"/>
    <property type="project" value="TreeGrafter"/>
</dbReference>
<keyword evidence="1" id="KW-0547">Nucleotide-binding</keyword>
<dbReference type="InterPro" id="IPR022812">
    <property type="entry name" value="Dynamin"/>
</dbReference>
<dbReference type="EMBL" id="HBHY01003467">
    <property type="protein sequence ID" value="CAE0128905.1"/>
    <property type="molecule type" value="Transcribed_RNA"/>
</dbReference>
<protein>
    <submittedName>
        <fullName evidence="5">Uncharacterized protein</fullName>
    </submittedName>
</protein>
<dbReference type="Pfam" id="PF01031">
    <property type="entry name" value="Dynamin_M"/>
    <property type="match status" value="1"/>
</dbReference>
<evidence type="ECO:0000256" key="2">
    <source>
        <dbReference type="ARBA" id="ARBA00023134"/>
    </source>
</evidence>
<name>A0A7S3BC79_9VIRI</name>
<dbReference type="PROSITE" id="PS51718">
    <property type="entry name" value="G_DYNAMIN_2"/>
    <property type="match status" value="1"/>
</dbReference>
<dbReference type="InterPro" id="IPR027417">
    <property type="entry name" value="P-loop_NTPase"/>
</dbReference>
<dbReference type="PROSITE" id="PS51388">
    <property type="entry name" value="GED"/>
    <property type="match status" value="1"/>
</dbReference>
<dbReference type="SUPFAM" id="SSF52540">
    <property type="entry name" value="P-loop containing nucleoside triphosphate hydrolases"/>
    <property type="match status" value="1"/>
</dbReference>
<keyword evidence="2" id="KW-0342">GTP-binding</keyword>
<organism evidence="5">
    <name type="scientific">Prasinoderma singulare</name>
    <dbReference type="NCBI Taxonomy" id="676789"/>
    <lineage>
        <taxon>Eukaryota</taxon>
        <taxon>Viridiplantae</taxon>
        <taxon>Prasinodermophyta</taxon>
        <taxon>Prasinodermophyceae</taxon>
        <taxon>Prasinodermales</taxon>
        <taxon>Prasinodermaceae</taxon>
        <taxon>Prasinoderma</taxon>
    </lineage>
</organism>
<dbReference type="SMART" id="SM00053">
    <property type="entry name" value="DYNc"/>
    <property type="match status" value="1"/>
</dbReference>
<sequence>MAMEGSLIALVNRLQTACSSLGDLGVDSGDLPSLYDALPQIAVVGGQSAGKSSVLEAIVGKDFLPRNAGICTRRPLVINLQKAPEGTTEEYGEFAHRKGERLTSFLAVRQEIEAETERAVGAGSKNVSPVPIFLTICSPNVVNLTLVDLPGLTKVAVEGQPESTVREIEQMVRKYVARPNCVMLTVSPANADLANSDGLRMAKDVDPSGERTFGVLTKLDLMDEGTDSRAILDGQTYSTRFPFVGVVNRSQKDIMGNMDMASARRKEAEYFKTHSAYGDIADRMGTAHLAKALSHHLGTIIRDKIPSINALIARSSEKIREELRILGSPVPLDNRGDMLYEVLELSRFFDREFGAKIDREGAGEQLYFTFNTKLGMAIDALPIDRTLSLPNVARVVQQADGYNPHLIAPEQGYRRLIEHCLRLLKAPVENAVHEVASILLDVTRKVAASEELQRFGVLRTRILAAAEESLTRFRDEARRICVVMVEMQSAHLTAEFFRKLPMEPDVKAVTGQSGLDARTEAYLRRIASNVAAYYEHVADTLKVTVPKAIVHCQVNKAKAAMLDAFYVEVGGNEREGLRELLSEDPATVARREKLSTRLTLLKTAQEDINATVL</sequence>
<dbReference type="PANTHER" id="PTHR11566:SF223">
    <property type="entry name" value="PROTEIN 1C, PUTATIVE, EXPRESSED-RELATED"/>
    <property type="match status" value="1"/>
</dbReference>
<dbReference type="InterPro" id="IPR020850">
    <property type="entry name" value="GED_dom"/>
</dbReference>
<dbReference type="InterPro" id="IPR000375">
    <property type="entry name" value="Dynamin_stalk"/>
</dbReference>
<feature type="domain" description="Dynamin-type G" evidence="4">
    <location>
        <begin position="35"/>
        <end position="306"/>
    </location>
</feature>
<feature type="domain" description="GED" evidence="3">
    <location>
        <begin position="523"/>
        <end position="613"/>
    </location>
</feature>
<dbReference type="SMART" id="SM00302">
    <property type="entry name" value="GED"/>
    <property type="match status" value="1"/>
</dbReference>
<evidence type="ECO:0000256" key="1">
    <source>
        <dbReference type="ARBA" id="ARBA00022741"/>
    </source>
</evidence>
<dbReference type="Pfam" id="PF02212">
    <property type="entry name" value="GED"/>
    <property type="match status" value="1"/>
</dbReference>
<dbReference type="Pfam" id="PF00350">
    <property type="entry name" value="Dynamin_N"/>
    <property type="match status" value="1"/>
</dbReference>
<evidence type="ECO:0000259" key="4">
    <source>
        <dbReference type="PROSITE" id="PS51718"/>
    </source>
</evidence>
<dbReference type="GO" id="GO:0005874">
    <property type="term" value="C:microtubule"/>
    <property type="evidence" value="ECO:0007669"/>
    <property type="project" value="TreeGrafter"/>
</dbReference>
<dbReference type="AlphaFoldDB" id="A0A7S3BC79"/>
<reference evidence="5" key="1">
    <citation type="submission" date="2021-01" db="EMBL/GenBank/DDBJ databases">
        <authorList>
            <person name="Corre E."/>
            <person name="Pelletier E."/>
            <person name="Niang G."/>
            <person name="Scheremetjew M."/>
            <person name="Finn R."/>
            <person name="Kale V."/>
            <person name="Holt S."/>
            <person name="Cochrane G."/>
            <person name="Meng A."/>
            <person name="Brown T."/>
            <person name="Cohen L."/>
        </authorList>
    </citation>
    <scope>NUCLEOTIDE SEQUENCE</scope>
    <source>
        <strain evidence="5">RCC927</strain>
    </source>
</reference>
<evidence type="ECO:0000259" key="3">
    <source>
        <dbReference type="PROSITE" id="PS51388"/>
    </source>
</evidence>
<dbReference type="Gene3D" id="1.20.120.1240">
    <property type="entry name" value="Dynamin, middle domain"/>
    <property type="match status" value="1"/>
</dbReference>
<dbReference type="GO" id="GO:0005525">
    <property type="term" value="F:GTP binding"/>
    <property type="evidence" value="ECO:0007669"/>
    <property type="project" value="InterPro"/>
</dbReference>